<evidence type="ECO:0000313" key="2">
    <source>
        <dbReference type="EMBL" id="OCA79787.1"/>
    </source>
</evidence>
<reference evidence="2 4" key="1">
    <citation type="submission" date="2016-07" db="EMBL/GenBank/DDBJ databases">
        <authorList>
            <person name="Jeong J.-J."/>
            <person name="Kim D.W."/>
            <person name="Sang M.K."/>
            <person name="Choi I.-G."/>
            <person name="Kim K.D."/>
        </authorList>
    </citation>
    <scope>NUCLEOTIDE SEQUENCE [LARGE SCALE GENOMIC DNA]</scope>
    <source>
        <strain evidence="2 4">C-26</strain>
    </source>
</reference>
<dbReference type="Proteomes" id="UP000184069">
    <property type="component" value="Unassembled WGS sequence"/>
</dbReference>
<dbReference type="PANTHER" id="PTHR41252">
    <property type="entry name" value="BLR2505 PROTEIN"/>
    <property type="match status" value="1"/>
</dbReference>
<dbReference type="SUPFAM" id="SSF54427">
    <property type="entry name" value="NTF2-like"/>
    <property type="match status" value="2"/>
</dbReference>
<protein>
    <submittedName>
        <fullName evidence="3">Ketosteroid isomerase-related protein</fullName>
    </submittedName>
</protein>
<dbReference type="InterPro" id="IPR037401">
    <property type="entry name" value="SnoaL-like"/>
</dbReference>
<dbReference type="Proteomes" id="UP000093508">
    <property type="component" value="Unassembled WGS sequence"/>
</dbReference>
<evidence type="ECO:0000313" key="4">
    <source>
        <dbReference type="Proteomes" id="UP000093508"/>
    </source>
</evidence>
<feature type="domain" description="SnoaL-like" evidence="1">
    <location>
        <begin position="196"/>
        <end position="303"/>
    </location>
</feature>
<name>A0A1M6Z9P8_9FLAO</name>
<accession>A0A1M6Z9P8</accession>
<dbReference type="InterPro" id="IPR032710">
    <property type="entry name" value="NTF2-like_dom_sf"/>
</dbReference>
<dbReference type="GO" id="GO:0016853">
    <property type="term" value="F:isomerase activity"/>
    <property type="evidence" value="ECO:0007669"/>
    <property type="project" value="UniProtKB-KW"/>
</dbReference>
<dbReference type="EMBL" id="FRBM01000003">
    <property type="protein sequence ID" value="SHL27172.1"/>
    <property type="molecule type" value="Genomic_DNA"/>
</dbReference>
<reference evidence="3 5" key="2">
    <citation type="submission" date="2016-11" db="EMBL/GenBank/DDBJ databases">
        <authorList>
            <person name="Jaros S."/>
            <person name="Januszkiewicz K."/>
            <person name="Wedrychowicz H."/>
        </authorList>
    </citation>
    <scope>NUCLEOTIDE SEQUENCE [LARGE SCALE GENOMIC DNA]</scope>
    <source>
        <strain evidence="3 5">DSM 27621</strain>
    </source>
</reference>
<feature type="domain" description="SnoaL-like" evidence="1">
    <location>
        <begin position="49"/>
        <end position="156"/>
    </location>
</feature>
<dbReference type="STRING" id="1423959.SAMN05444407_103143"/>
<keyword evidence="4" id="KW-1185">Reference proteome</keyword>
<dbReference type="RefSeq" id="WP_066692617.1">
    <property type="nucleotide sequence ID" value="NZ_FRBM01000003.1"/>
</dbReference>
<dbReference type="AlphaFoldDB" id="A0A1M6Z9P8"/>
<sequence length="330" mass="38164">MKTKIIITTTLLVLATITNIKGQQALTTQQENNMNNTDLAALRKSKVKTYFKKIDDGQFDEEYFNLYTDDVELYYPKFGFEKGKEGIRNFGKTIGAHLQNLTHDIDGFNYIISDNMVVVEGTEKGITRSGKKWPDYRISHGKFCNVFEFEGELIKRVHIYVDPDFTSEDTDRVNIFNNPFQAVNKKTLSSTKEVLEEFYAIQSGKKKGNILDLFAENVDWDLPGNQEKFPWTGKRQTKKEIENFFKELYSNVQSEKFDIDFIAINGENATVTGHLSSKILAYNKIFDTEFVTIFKVMNGKIVKYHFLEDSYKLNEEMQSKTPINNRTLSK</sequence>
<gene>
    <name evidence="2" type="ORF">BBH99_17745</name>
    <name evidence="3" type="ORF">SAMN05444407_103143</name>
</gene>
<dbReference type="PANTHER" id="PTHR41252:SF1">
    <property type="entry name" value="BLR2505 PROTEIN"/>
    <property type="match status" value="1"/>
</dbReference>
<proteinExistence type="predicted"/>
<dbReference type="Pfam" id="PF12680">
    <property type="entry name" value="SnoaL_2"/>
    <property type="match status" value="2"/>
</dbReference>
<keyword evidence="3" id="KW-0413">Isomerase</keyword>
<evidence type="ECO:0000313" key="5">
    <source>
        <dbReference type="Proteomes" id="UP000184069"/>
    </source>
</evidence>
<dbReference type="Gene3D" id="3.10.450.50">
    <property type="match status" value="2"/>
</dbReference>
<organism evidence="3 5">
    <name type="scientific">Chryseobacterium contaminans</name>
    <dbReference type="NCBI Taxonomy" id="1423959"/>
    <lineage>
        <taxon>Bacteria</taxon>
        <taxon>Pseudomonadati</taxon>
        <taxon>Bacteroidota</taxon>
        <taxon>Flavobacteriia</taxon>
        <taxon>Flavobacteriales</taxon>
        <taxon>Weeksellaceae</taxon>
        <taxon>Chryseobacterium group</taxon>
        <taxon>Chryseobacterium</taxon>
    </lineage>
</organism>
<evidence type="ECO:0000313" key="3">
    <source>
        <dbReference type="EMBL" id="SHL27172.1"/>
    </source>
</evidence>
<evidence type="ECO:0000259" key="1">
    <source>
        <dbReference type="Pfam" id="PF12680"/>
    </source>
</evidence>
<dbReference type="EMBL" id="MAYF01000051">
    <property type="protein sequence ID" value="OCA79787.1"/>
    <property type="molecule type" value="Genomic_DNA"/>
</dbReference>
<dbReference type="OrthoDB" id="6657864at2"/>